<gene>
    <name evidence="7 9" type="primary">hemG</name>
    <name evidence="9" type="ORF">M3P05_18225</name>
</gene>
<dbReference type="Pfam" id="PF12724">
    <property type="entry name" value="Flavodoxin_5"/>
    <property type="match status" value="1"/>
</dbReference>
<dbReference type="InterPro" id="IPR026816">
    <property type="entry name" value="Flavodoxin_dom"/>
</dbReference>
<evidence type="ECO:0000256" key="3">
    <source>
        <dbReference type="ARBA" id="ARBA00022741"/>
    </source>
</evidence>
<dbReference type="GO" id="GO:0016491">
    <property type="term" value="F:oxidoreductase activity"/>
    <property type="evidence" value="ECO:0007669"/>
    <property type="project" value="UniProtKB-KW"/>
</dbReference>
<protein>
    <recommendedName>
        <fullName evidence="7">Protoporphyrinogen IX dehydrogenase [quinone]</fullName>
        <ecNumber evidence="7">1.3.5.3</ecNumber>
    </recommendedName>
    <alternativeName>
        <fullName evidence="7">Protoporphyrinogen IX dehydrogenase [menaquinone]</fullName>
    </alternativeName>
    <alternativeName>
        <fullName evidence="7">Protoporphyrinogen IX dehydrogenase [ubiquinone]</fullName>
    </alternativeName>
    <alternativeName>
        <fullName evidence="7">Protoporphyrinogen oxidase</fullName>
        <shortName evidence="7">PPO</shortName>
    </alternativeName>
</protein>
<feature type="domain" description="Flavodoxin-like" evidence="8">
    <location>
        <begin position="4"/>
        <end position="183"/>
    </location>
</feature>
<name>A0ABT0PN07_9GAMM</name>
<comment type="catalytic activity">
    <reaction evidence="7">
        <text>protoporphyrinogen IX + 3 a quinone = protoporphyrin IX + 3 a quinol</text>
        <dbReference type="Rhea" id="RHEA:65032"/>
        <dbReference type="ChEBI" id="CHEBI:24646"/>
        <dbReference type="ChEBI" id="CHEBI:57306"/>
        <dbReference type="ChEBI" id="CHEBI:57307"/>
        <dbReference type="ChEBI" id="CHEBI:132124"/>
        <dbReference type="EC" id="1.3.5.3"/>
    </reaction>
</comment>
<evidence type="ECO:0000256" key="6">
    <source>
        <dbReference type="ARBA" id="ARBA00023244"/>
    </source>
</evidence>
<organism evidence="9 10">
    <name type="scientific">Parendozoicomonas callyspongiae</name>
    <dbReference type="NCBI Taxonomy" id="2942213"/>
    <lineage>
        <taxon>Bacteria</taxon>
        <taxon>Pseudomonadati</taxon>
        <taxon>Pseudomonadota</taxon>
        <taxon>Gammaproteobacteria</taxon>
        <taxon>Oceanospirillales</taxon>
        <taxon>Endozoicomonadaceae</taxon>
        <taxon>Parendozoicomonas</taxon>
    </lineage>
</organism>
<dbReference type="InterPro" id="IPR052200">
    <property type="entry name" value="Protoporphyrinogen_IX_DH"/>
</dbReference>
<evidence type="ECO:0000259" key="8">
    <source>
        <dbReference type="PROSITE" id="PS50902"/>
    </source>
</evidence>
<dbReference type="InterPro" id="IPR001226">
    <property type="entry name" value="Flavodoxin_CS"/>
</dbReference>
<dbReference type="PANTHER" id="PTHR38030:SF2">
    <property type="entry name" value="PROTOPORPHYRINOGEN IX DEHYDROGENASE [QUINONE]"/>
    <property type="match status" value="1"/>
</dbReference>
<comment type="catalytic activity">
    <reaction evidence="7">
        <text>protoporphyrinogen IX + 3 a ubiquinone = protoporphyrin IX + 3 a ubiquinol</text>
        <dbReference type="Rhea" id="RHEA:63936"/>
        <dbReference type="Rhea" id="RHEA-COMP:9565"/>
        <dbReference type="Rhea" id="RHEA-COMP:9566"/>
        <dbReference type="ChEBI" id="CHEBI:16389"/>
        <dbReference type="ChEBI" id="CHEBI:17976"/>
        <dbReference type="ChEBI" id="CHEBI:57306"/>
        <dbReference type="ChEBI" id="CHEBI:57307"/>
    </reaction>
</comment>
<dbReference type="Proteomes" id="UP001203338">
    <property type="component" value="Unassembled WGS sequence"/>
</dbReference>
<keyword evidence="5" id="KW-0472">Membrane</keyword>
<dbReference type="RefSeq" id="WP_249701521.1">
    <property type="nucleotide sequence ID" value="NZ_JAMFLX010000035.1"/>
</dbReference>
<evidence type="ECO:0000256" key="1">
    <source>
        <dbReference type="ARBA" id="ARBA00022630"/>
    </source>
</evidence>
<proteinExistence type="inferred from homology"/>
<dbReference type="InterPro" id="IPR008254">
    <property type="entry name" value="Flavodoxin/NO_synth"/>
</dbReference>
<keyword evidence="3 7" id="KW-0547">Nucleotide-binding</keyword>
<comment type="function">
    <text evidence="7">Catalyzes the 6-electron oxidation of protoporphyrinogen IX to form protoporphyrin IX; under anaerobic conditions uses menaquinone as an electron acceptor, under aerobic conditions uses ubiquinone as an electron acceptor.</text>
</comment>
<evidence type="ECO:0000313" key="9">
    <source>
        <dbReference type="EMBL" id="MCL6271858.1"/>
    </source>
</evidence>
<keyword evidence="7" id="KW-1003">Cell membrane</keyword>
<dbReference type="HAMAP" id="MF_00853">
    <property type="entry name" value="HemG"/>
    <property type="match status" value="1"/>
</dbReference>
<dbReference type="NCBIfam" id="NF008316">
    <property type="entry name" value="PRK11104.1"/>
    <property type="match status" value="1"/>
</dbReference>
<dbReference type="SUPFAM" id="SSF52218">
    <property type="entry name" value="Flavoproteins"/>
    <property type="match status" value="1"/>
</dbReference>
<keyword evidence="6 7" id="KW-0627">Porphyrin biosynthesis</keyword>
<dbReference type="InterPro" id="IPR044264">
    <property type="entry name" value="HemG"/>
</dbReference>
<reference evidence="9 10" key="1">
    <citation type="submission" date="2022-05" db="EMBL/GenBank/DDBJ databases">
        <authorList>
            <person name="Park J.-S."/>
        </authorList>
    </citation>
    <scope>NUCLEOTIDE SEQUENCE [LARGE SCALE GENOMIC DNA]</scope>
    <source>
        <strain evidence="9 10">2012CJ34-2</strain>
    </source>
</reference>
<dbReference type="EMBL" id="JAMFLX010000035">
    <property type="protein sequence ID" value="MCL6271858.1"/>
    <property type="molecule type" value="Genomic_DNA"/>
</dbReference>
<comment type="catalytic activity">
    <reaction evidence="7">
        <text>protoporphyrinogen IX + 3 a menaquinone = protoporphyrin IX + 3 a menaquinol</text>
        <dbReference type="Rhea" id="RHEA:27409"/>
        <dbReference type="Rhea" id="RHEA-COMP:9537"/>
        <dbReference type="Rhea" id="RHEA-COMP:9539"/>
        <dbReference type="ChEBI" id="CHEBI:16374"/>
        <dbReference type="ChEBI" id="CHEBI:18151"/>
        <dbReference type="ChEBI" id="CHEBI:57306"/>
        <dbReference type="ChEBI" id="CHEBI:57307"/>
        <dbReference type="EC" id="1.3.5.3"/>
    </reaction>
</comment>
<dbReference type="EC" id="1.3.5.3" evidence="7"/>
<comment type="subcellular location">
    <subcellularLocation>
        <location evidence="7">Cell membrane</location>
        <topology evidence="7">Peripheral membrane protein</topology>
    </subcellularLocation>
</comment>
<dbReference type="PANTHER" id="PTHR38030">
    <property type="entry name" value="PROTOPORPHYRINOGEN IX DEHYDROGENASE [MENAQUINONE]"/>
    <property type="match status" value="1"/>
</dbReference>
<keyword evidence="4 7" id="KW-0560">Oxidoreductase</keyword>
<dbReference type="PROSITE" id="PS50902">
    <property type="entry name" value="FLAVODOXIN_LIKE"/>
    <property type="match status" value="1"/>
</dbReference>
<accession>A0ABT0PN07</accession>
<comment type="pathway">
    <text evidence="7">Porphyrin-containing compound metabolism; protoporphyrin-IX biosynthesis; protoporphyrin-IX from protoporphyrinogen-IX: step 1/1.</text>
</comment>
<keyword evidence="2 7" id="KW-0288">FMN</keyword>
<dbReference type="InterPro" id="IPR029039">
    <property type="entry name" value="Flavoprotein-like_sf"/>
</dbReference>
<comment type="similarity">
    <text evidence="7">Belongs to the HemG family.</text>
</comment>
<comment type="cofactor">
    <cofactor evidence="7">
        <name>FMN</name>
        <dbReference type="ChEBI" id="CHEBI:58210"/>
    </cofactor>
    <text evidence="7">Binds 1 FMN non-covalently per subunit.</text>
</comment>
<keyword evidence="10" id="KW-1185">Reference proteome</keyword>
<evidence type="ECO:0000256" key="7">
    <source>
        <dbReference type="HAMAP-Rule" id="MF_00853"/>
    </source>
</evidence>
<sequence length="183" mass="20520">MKTHLVLYASHDGQTARIAKAIQDEMAASGLDVKLQNLDELTPDFDPSAFGSFLITAPIRYGYHLPVARKFIQTHCDLLNKTPSGFLSVNLTARKPEKQDPMTNRYMVKFLKKSSWKPGYLGVTAGSLLYSRYNFFDSIMIQLIMKITKGSTDASKDIEYTDWSKVSGFAQGYIKYLKEAASA</sequence>
<comment type="caution">
    <text evidence="9">The sequence shown here is derived from an EMBL/GenBank/DDBJ whole genome shotgun (WGS) entry which is preliminary data.</text>
</comment>
<evidence type="ECO:0000313" key="10">
    <source>
        <dbReference type="Proteomes" id="UP001203338"/>
    </source>
</evidence>
<evidence type="ECO:0000256" key="2">
    <source>
        <dbReference type="ARBA" id="ARBA00022643"/>
    </source>
</evidence>
<evidence type="ECO:0000256" key="5">
    <source>
        <dbReference type="ARBA" id="ARBA00023136"/>
    </source>
</evidence>
<keyword evidence="1 7" id="KW-0285">Flavoprotein</keyword>
<evidence type="ECO:0000256" key="4">
    <source>
        <dbReference type="ARBA" id="ARBA00023002"/>
    </source>
</evidence>
<dbReference type="PROSITE" id="PS00201">
    <property type="entry name" value="FLAVODOXIN"/>
    <property type="match status" value="1"/>
</dbReference>
<dbReference type="Gene3D" id="3.40.50.360">
    <property type="match status" value="1"/>
</dbReference>